<evidence type="ECO:0000256" key="1">
    <source>
        <dbReference type="SAM" id="SignalP"/>
    </source>
</evidence>
<proteinExistence type="predicted"/>
<sequence>MNIRMIMLGSLAIALAGCTTTGGGLPRNAIESAWNGKSAGTFFAQFGPPVSDAGDGGSIEYTWKGGYKTVRVPAKYAEGANGKKGKRIAAAQTRYLSCTVKLTVDESYTIRKITTISDRAGLNGPSYCAEFLAGAKPAA</sequence>
<evidence type="ECO:0008006" key="4">
    <source>
        <dbReference type="Google" id="ProtNLM"/>
    </source>
</evidence>
<protein>
    <recommendedName>
        <fullName evidence="4">Lipoprotein</fullName>
    </recommendedName>
</protein>
<dbReference type="PROSITE" id="PS51257">
    <property type="entry name" value="PROKAR_LIPOPROTEIN"/>
    <property type="match status" value="1"/>
</dbReference>
<dbReference type="RefSeq" id="WP_183365636.1">
    <property type="nucleotide sequence ID" value="NZ_JACIEZ010000002.1"/>
</dbReference>
<keyword evidence="1" id="KW-0732">Signal</keyword>
<name>A0A7W6J5K3_9HYPH</name>
<evidence type="ECO:0000313" key="2">
    <source>
        <dbReference type="EMBL" id="MBB4064412.1"/>
    </source>
</evidence>
<accession>A0A7W6J5K3</accession>
<organism evidence="2 3">
    <name type="scientific">Gellertiella hungarica</name>
    <dbReference type="NCBI Taxonomy" id="1572859"/>
    <lineage>
        <taxon>Bacteria</taxon>
        <taxon>Pseudomonadati</taxon>
        <taxon>Pseudomonadota</taxon>
        <taxon>Alphaproteobacteria</taxon>
        <taxon>Hyphomicrobiales</taxon>
        <taxon>Rhizobiaceae</taxon>
        <taxon>Gellertiella</taxon>
    </lineage>
</organism>
<keyword evidence="3" id="KW-1185">Reference proteome</keyword>
<dbReference type="EMBL" id="JACIEZ010000002">
    <property type="protein sequence ID" value="MBB4064412.1"/>
    <property type="molecule type" value="Genomic_DNA"/>
</dbReference>
<dbReference type="AlphaFoldDB" id="A0A7W6J5K3"/>
<feature type="chain" id="PRO_5031531696" description="Lipoprotein" evidence="1">
    <location>
        <begin position="17"/>
        <end position="139"/>
    </location>
</feature>
<comment type="caution">
    <text evidence="2">The sequence shown here is derived from an EMBL/GenBank/DDBJ whole genome shotgun (WGS) entry which is preliminary data.</text>
</comment>
<evidence type="ECO:0000313" key="3">
    <source>
        <dbReference type="Proteomes" id="UP000528286"/>
    </source>
</evidence>
<reference evidence="2 3" key="1">
    <citation type="submission" date="2020-08" db="EMBL/GenBank/DDBJ databases">
        <title>Genomic Encyclopedia of Type Strains, Phase IV (KMG-IV): sequencing the most valuable type-strain genomes for metagenomic binning, comparative biology and taxonomic classification.</title>
        <authorList>
            <person name="Goeker M."/>
        </authorList>
    </citation>
    <scope>NUCLEOTIDE SEQUENCE [LARGE SCALE GENOMIC DNA]</scope>
    <source>
        <strain evidence="2 3">DSM 29853</strain>
    </source>
</reference>
<gene>
    <name evidence="2" type="ORF">GGR23_001589</name>
</gene>
<dbReference type="Proteomes" id="UP000528286">
    <property type="component" value="Unassembled WGS sequence"/>
</dbReference>
<feature type="signal peptide" evidence="1">
    <location>
        <begin position="1"/>
        <end position="16"/>
    </location>
</feature>